<sequence length="507" mass="56358">MGDPPGGGGSPQPNSDKINFYKDSVSYDHFKVIFECKPTSSSTSDIPNIDDDSTSAPNKPNFPYLSKFKVGQFVSSVLLDEVLDFQRLSRSKILLSCKSAKSANEIITKIPSDASFKAYIPAAYLFKYGILRDVDTDFSNEDILNNIDAKNFHVVAIQRLNRRIMVDNAPKYIPSTTVKILFEGQFLPSFVYLFHVKGEIEAYMQPVIQCFKCFRYGHVNSRCKSSVQKCRNCASTISDSIDKHGCANSSPCCINCNAAHSATNKDQCPEYTRQCQIKRIMLAQPVCFQEASLFYPKNPSSKSFSSRLSQSKRDFPELPSVSKEVSSIPALVIPISSSPVNITSPHTNPSSFVIQHKRRSTNVNPPRAKKRLQVSLPDPMLDFNSPIMKNQLFDNVQLPGKNGVCLNPNPNTVSHCFPSGSSNCNTSNVFDHQYASQFELGKNKNLQLNLPIQSEYPSIQFSQSQTNPPSNVMDNFMDLVDSSYQTLVQNSGNPTNPSLSPDSEVIK</sequence>
<evidence type="ECO:0008006" key="3">
    <source>
        <dbReference type="Google" id="ProtNLM"/>
    </source>
</evidence>
<evidence type="ECO:0000256" key="1">
    <source>
        <dbReference type="SAM" id="MobiDB-lite"/>
    </source>
</evidence>
<accession>A0A8D8YWE9</accession>
<dbReference type="EMBL" id="HBUF01398605">
    <property type="protein sequence ID" value="CAG6736225.1"/>
    <property type="molecule type" value="Transcribed_RNA"/>
</dbReference>
<feature type="compositionally biased region" description="Polar residues" evidence="1">
    <location>
        <begin position="487"/>
        <end position="501"/>
    </location>
</feature>
<protein>
    <recommendedName>
        <fullName evidence="3">CCHC-type domain-containing protein</fullName>
    </recommendedName>
</protein>
<reference evidence="2" key="1">
    <citation type="submission" date="2021-05" db="EMBL/GenBank/DDBJ databases">
        <authorList>
            <person name="Alioto T."/>
            <person name="Alioto T."/>
            <person name="Gomez Garrido J."/>
        </authorList>
    </citation>
    <scope>NUCLEOTIDE SEQUENCE</scope>
</reference>
<evidence type="ECO:0000313" key="2">
    <source>
        <dbReference type="EMBL" id="CAG6736225.1"/>
    </source>
</evidence>
<feature type="region of interest" description="Disordered" evidence="1">
    <location>
        <begin position="487"/>
        <end position="507"/>
    </location>
</feature>
<organism evidence="2">
    <name type="scientific">Cacopsylla melanoneura</name>
    <dbReference type="NCBI Taxonomy" id="428564"/>
    <lineage>
        <taxon>Eukaryota</taxon>
        <taxon>Metazoa</taxon>
        <taxon>Ecdysozoa</taxon>
        <taxon>Arthropoda</taxon>
        <taxon>Hexapoda</taxon>
        <taxon>Insecta</taxon>
        <taxon>Pterygota</taxon>
        <taxon>Neoptera</taxon>
        <taxon>Paraneoptera</taxon>
        <taxon>Hemiptera</taxon>
        <taxon>Sternorrhyncha</taxon>
        <taxon>Psylloidea</taxon>
        <taxon>Psyllidae</taxon>
        <taxon>Psyllinae</taxon>
        <taxon>Cacopsylla</taxon>
    </lineage>
</organism>
<feature type="region of interest" description="Disordered" evidence="1">
    <location>
        <begin position="38"/>
        <end position="57"/>
    </location>
</feature>
<proteinExistence type="predicted"/>
<dbReference type="AlphaFoldDB" id="A0A8D8YWE9"/>
<name>A0A8D8YWE9_9HEMI</name>